<accession>A0A656GN73</accession>
<name>A0A656GN73_PSEA0</name>
<dbReference type="AlphaFoldDB" id="A0A656GN73"/>
<evidence type="ECO:0000313" key="1">
    <source>
        <dbReference type="EMBL" id="EGH27067.1"/>
    </source>
</evidence>
<dbReference type="Proteomes" id="UP000003465">
    <property type="component" value="Unassembled WGS sequence"/>
</dbReference>
<evidence type="ECO:0000313" key="2">
    <source>
        <dbReference type="Proteomes" id="UP000003465"/>
    </source>
</evidence>
<feature type="non-terminal residue" evidence="1">
    <location>
        <position position="1"/>
    </location>
</feature>
<gene>
    <name evidence="1" type="ORF">PSYMO_38488</name>
</gene>
<dbReference type="EMBL" id="AEAG01003282">
    <property type="protein sequence ID" value="EGH27067.1"/>
    <property type="molecule type" value="Genomic_DNA"/>
</dbReference>
<protein>
    <submittedName>
        <fullName evidence="1">Uncharacterized protein</fullName>
    </submittedName>
</protein>
<comment type="caution">
    <text evidence="1">The sequence shown here is derived from an EMBL/GenBank/DDBJ whole genome shotgun (WGS) entry which is preliminary data.</text>
</comment>
<proteinExistence type="predicted"/>
<sequence>APVKGPGQLNLLLNSVYDLLIGECDLGEAMQFS</sequence>
<organism evidence="1 2">
    <name type="scientific">Pseudomonas amygdali pv. mori str. 301020</name>
    <dbReference type="NCBI Taxonomy" id="629261"/>
    <lineage>
        <taxon>Bacteria</taxon>
        <taxon>Pseudomonadati</taxon>
        <taxon>Pseudomonadota</taxon>
        <taxon>Gammaproteobacteria</taxon>
        <taxon>Pseudomonadales</taxon>
        <taxon>Pseudomonadaceae</taxon>
        <taxon>Pseudomonas</taxon>
        <taxon>Pseudomonas amygdali</taxon>
    </lineage>
</organism>
<reference evidence="1 2" key="1">
    <citation type="journal article" date="2011" name="PLoS Pathog.">
        <title>Dynamic evolution of pathogenicity revealed by sequencing and comparative genomics of 19 Pseudomonas syringae isolates.</title>
        <authorList>
            <person name="Baltrus D.A."/>
            <person name="Nishimura M.T."/>
            <person name="Romanchuk A."/>
            <person name="Chang J.H."/>
            <person name="Mukhtar M.S."/>
            <person name="Cherkis K."/>
            <person name="Roach J."/>
            <person name="Grant S.R."/>
            <person name="Jones C.D."/>
            <person name="Dangl J.L."/>
        </authorList>
    </citation>
    <scope>NUCLEOTIDE SEQUENCE [LARGE SCALE GENOMIC DNA]</scope>
    <source>
        <strain evidence="1 2">301020</strain>
    </source>
</reference>
<feature type="non-terminal residue" evidence="1">
    <location>
        <position position="33"/>
    </location>
</feature>